<organism evidence="1">
    <name type="scientific">Anguilla anguilla</name>
    <name type="common">European freshwater eel</name>
    <name type="synonym">Muraena anguilla</name>
    <dbReference type="NCBI Taxonomy" id="7936"/>
    <lineage>
        <taxon>Eukaryota</taxon>
        <taxon>Metazoa</taxon>
        <taxon>Chordata</taxon>
        <taxon>Craniata</taxon>
        <taxon>Vertebrata</taxon>
        <taxon>Euteleostomi</taxon>
        <taxon>Actinopterygii</taxon>
        <taxon>Neopterygii</taxon>
        <taxon>Teleostei</taxon>
        <taxon>Anguilliformes</taxon>
        <taxon>Anguillidae</taxon>
        <taxon>Anguilla</taxon>
    </lineage>
</organism>
<name>A0A0E9XP74_ANGAN</name>
<proteinExistence type="predicted"/>
<dbReference type="AlphaFoldDB" id="A0A0E9XP74"/>
<protein>
    <submittedName>
        <fullName evidence="1">Uncharacterized protein</fullName>
    </submittedName>
</protein>
<reference evidence="1" key="2">
    <citation type="journal article" date="2015" name="Fish Shellfish Immunol.">
        <title>Early steps in the European eel (Anguilla anguilla)-Vibrio vulnificus interaction in the gills: Role of the RtxA13 toxin.</title>
        <authorList>
            <person name="Callol A."/>
            <person name="Pajuelo D."/>
            <person name="Ebbesson L."/>
            <person name="Teles M."/>
            <person name="MacKenzie S."/>
            <person name="Amaro C."/>
        </authorList>
    </citation>
    <scope>NUCLEOTIDE SEQUENCE</scope>
</reference>
<evidence type="ECO:0000313" key="1">
    <source>
        <dbReference type="EMBL" id="JAI04543.1"/>
    </source>
</evidence>
<sequence length="105" mass="12113">MGSHGMIQRKNPELNVLCRVVYRLVGLNEDVSSVLRNKHSDHVSLFWLVIIHQQQIWGFCSEDVQLRNLVSVHLQLHSLYGPFNSWGNCDFVGYNQTGCFILQVE</sequence>
<accession>A0A0E9XP74</accession>
<reference evidence="1" key="1">
    <citation type="submission" date="2014-11" db="EMBL/GenBank/DDBJ databases">
        <authorList>
            <person name="Amaro Gonzalez C."/>
        </authorList>
    </citation>
    <scope>NUCLEOTIDE SEQUENCE</scope>
</reference>
<dbReference type="EMBL" id="GBXM01004035">
    <property type="protein sequence ID" value="JAI04543.1"/>
    <property type="molecule type" value="Transcribed_RNA"/>
</dbReference>